<dbReference type="EMBL" id="MQVM01000003">
    <property type="protein sequence ID" value="ONH76714.1"/>
    <property type="molecule type" value="Genomic_DNA"/>
</dbReference>
<evidence type="ECO:0000313" key="3">
    <source>
        <dbReference type="Proteomes" id="UP000189274"/>
    </source>
</evidence>
<comment type="caution">
    <text evidence="2">The sequence shown here is derived from an EMBL/GenBank/DDBJ whole genome shotgun (WGS) entry which is preliminary data.</text>
</comment>
<organism evidence="2 3">
    <name type="scientific">Pichia kudriavzevii</name>
    <name type="common">Yeast</name>
    <name type="synonym">Issatchenkia orientalis</name>
    <dbReference type="NCBI Taxonomy" id="4909"/>
    <lineage>
        <taxon>Eukaryota</taxon>
        <taxon>Fungi</taxon>
        <taxon>Dikarya</taxon>
        <taxon>Ascomycota</taxon>
        <taxon>Saccharomycotina</taxon>
        <taxon>Pichiomycetes</taxon>
        <taxon>Pichiales</taxon>
        <taxon>Pichiaceae</taxon>
        <taxon>Pichia</taxon>
    </lineage>
</organism>
<proteinExistence type="predicted"/>
<dbReference type="Proteomes" id="UP000189274">
    <property type="component" value="Unassembled WGS sequence"/>
</dbReference>
<feature type="compositionally biased region" description="Polar residues" evidence="1">
    <location>
        <begin position="608"/>
        <end position="621"/>
    </location>
</feature>
<feature type="region of interest" description="Disordered" evidence="1">
    <location>
        <begin position="459"/>
        <end position="492"/>
    </location>
</feature>
<feature type="compositionally biased region" description="Polar residues" evidence="1">
    <location>
        <begin position="40"/>
        <end position="57"/>
    </location>
</feature>
<name>A0A1V2LSQ7_PICKU</name>
<gene>
    <name evidence="2" type="ORF">BOH78_1009</name>
</gene>
<accession>A0A1V2LSQ7</accession>
<sequence>MSIPDNDILRFIEGSGPPQFVPPIPEKTHSLPDILDHDSNNSFHFQSTQGNHPNNSISNTNGNDKRNRNNNDNDSHHNLLSSSPTIPLDSPSPPPASQTLPLPSPEKLNFIHLLKFSLIEYIKLLDSHQSGVQTRTEYILSFMKVNGVEIRQKLINDYINDLKNDRLEHSILCTLPENYIQETKSLLIEANKKRKVYNKKKLSSNSALSTPTEIVSSQPLVFASILNIKIGLLFNQSQQQHPAQHQHQHQHQLHQFSPNVTSIASYSNLTNKLKSFSFLPNKENFIIDLYPQNICSHSLTYSKIPLLLNPLISVNLENDQMFSYIETQLTLPLNLFQPQTDNFSNYSKILQFRSILRIYDKNELIYRKIDPISGSIVSNGTVKIILPLHAKLWSSLINDYHNGIIQPNKFDNLKITHTLYPDDDLLNFKNSPIHSFAWEFYSTLNNDVPECINISKETSVTTTPATAAHSPQVTQRKQAAPLSHKRSRSRSFNDIQYSLQPRNPPIFEFHNSTVDSFDNSYSISDFLNESMAKPTPTSMNMSMNVNMNPNMNISMNPNINQNMNPNTNQNVNPNINQNMNSNMSPTMNPTANTNVNINVIPNPTSNTHATTSVSAPSTAPPTQGLFDGLDISSLSDEPLF</sequence>
<evidence type="ECO:0000313" key="2">
    <source>
        <dbReference type="EMBL" id="ONH76714.1"/>
    </source>
</evidence>
<feature type="compositionally biased region" description="Polar residues" evidence="1">
    <location>
        <begin position="459"/>
        <end position="477"/>
    </location>
</feature>
<feature type="region of interest" description="Disordered" evidence="1">
    <location>
        <begin position="601"/>
        <end position="640"/>
    </location>
</feature>
<dbReference type="VEuPathDB" id="FungiDB:C5L36_0A05480"/>
<protein>
    <submittedName>
        <fullName evidence="2">Uncharacterized protein</fullName>
    </submittedName>
</protein>
<feature type="compositionally biased region" description="Basic and acidic residues" evidence="1">
    <location>
        <begin position="63"/>
        <end position="77"/>
    </location>
</feature>
<evidence type="ECO:0000256" key="1">
    <source>
        <dbReference type="SAM" id="MobiDB-lite"/>
    </source>
</evidence>
<feature type="compositionally biased region" description="Basic and acidic residues" evidence="1">
    <location>
        <begin position="26"/>
        <end position="39"/>
    </location>
</feature>
<reference evidence="3" key="1">
    <citation type="journal article" date="2017" name="Genome Announc.">
        <title>Genome sequences of Cyberlindnera fabianii 65, Pichia kudriavzevii 129, and Saccharomyces cerevisiae 131 isolated from fermented masau fruits in Zimbabwe.</title>
        <authorList>
            <person name="van Rijswijck I.M.H."/>
            <person name="Derks M.F.L."/>
            <person name="Abee T."/>
            <person name="de Ridder D."/>
            <person name="Smid E.J."/>
        </authorList>
    </citation>
    <scope>NUCLEOTIDE SEQUENCE [LARGE SCALE GENOMIC DNA]</scope>
    <source>
        <strain evidence="3">129</strain>
    </source>
</reference>
<feature type="compositionally biased region" description="Low complexity" evidence="1">
    <location>
        <begin position="78"/>
        <end position="89"/>
    </location>
</feature>
<dbReference type="AlphaFoldDB" id="A0A1V2LSQ7"/>
<feature type="region of interest" description="Disordered" evidence="1">
    <location>
        <begin position="12"/>
        <end position="101"/>
    </location>
</feature>